<feature type="compositionally biased region" description="Basic and acidic residues" evidence="1">
    <location>
        <begin position="1"/>
        <end position="16"/>
    </location>
</feature>
<feature type="compositionally biased region" description="Basic and acidic residues" evidence="1">
    <location>
        <begin position="112"/>
        <end position="121"/>
    </location>
</feature>
<accession>A0A2I4DIX5</accession>
<proteinExistence type="predicted"/>
<evidence type="ECO:0000313" key="3">
    <source>
        <dbReference type="RefSeq" id="XP_018807104.1"/>
    </source>
</evidence>
<dbReference type="GO" id="GO:0005794">
    <property type="term" value="C:Golgi apparatus"/>
    <property type="evidence" value="ECO:0000318"/>
    <property type="project" value="GO_Central"/>
</dbReference>
<evidence type="ECO:0000313" key="2">
    <source>
        <dbReference type="Proteomes" id="UP000235220"/>
    </source>
</evidence>
<feature type="compositionally biased region" description="Acidic residues" evidence="1">
    <location>
        <begin position="100"/>
        <end position="111"/>
    </location>
</feature>
<evidence type="ECO:0000256" key="1">
    <source>
        <dbReference type="SAM" id="MobiDB-lite"/>
    </source>
</evidence>
<keyword evidence="2" id="KW-1185">Reference proteome</keyword>
<organism evidence="2 3">
    <name type="scientific">Juglans regia</name>
    <name type="common">English walnut</name>
    <dbReference type="NCBI Taxonomy" id="51240"/>
    <lineage>
        <taxon>Eukaryota</taxon>
        <taxon>Viridiplantae</taxon>
        <taxon>Streptophyta</taxon>
        <taxon>Embryophyta</taxon>
        <taxon>Tracheophyta</taxon>
        <taxon>Spermatophyta</taxon>
        <taxon>Magnoliopsida</taxon>
        <taxon>eudicotyledons</taxon>
        <taxon>Gunneridae</taxon>
        <taxon>Pentapetalae</taxon>
        <taxon>rosids</taxon>
        <taxon>fabids</taxon>
        <taxon>Fagales</taxon>
        <taxon>Juglandaceae</taxon>
        <taxon>Juglans</taxon>
    </lineage>
</organism>
<dbReference type="InterPro" id="IPR019308">
    <property type="entry name" value="TMEM214"/>
</dbReference>
<dbReference type="OrthoDB" id="10022292at2759"/>
<dbReference type="GO" id="GO:0005783">
    <property type="term" value="C:endoplasmic reticulum"/>
    <property type="evidence" value="ECO:0000318"/>
    <property type="project" value="GO_Central"/>
</dbReference>
<dbReference type="RefSeq" id="XP_018807104.1">
    <property type="nucleotide sequence ID" value="XM_018951559.2"/>
</dbReference>
<gene>
    <name evidence="3" type="primary">LOC108980590</name>
</gene>
<feature type="compositionally biased region" description="Basic and acidic residues" evidence="1">
    <location>
        <begin position="70"/>
        <end position="79"/>
    </location>
</feature>
<dbReference type="Proteomes" id="UP000235220">
    <property type="component" value="Chromosome 13"/>
</dbReference>
<dbReference type="GeneID" id="108980590"/>
<dbReference type="Gramene" id="Jr13_22800_p1">
    <property type="protein sequence ID" value="cds.Jr13_22800_p1"/>
    <property type="gene ID" value="Jr13_22800"/>
</dbReference>
<dbReference type="AlphaFoldDB" id="A0A2I4DIX5"/>
<feature type="compositionally biased region" description="Polar residues" evidence="1">
    <location>
        <begin position="41"/>
        <end position="51"/>
    </location>
</feature>
<dbReference type="Pfam" id="PF10151">
    <property type="entry name" value="TMEM214"/>
    <property type="match status" value="1"/>
</dbReference>
<dbReference type="PANTHER" id="PTHR13448">
    <property type="entry name" value="TRANSMEMBRANE PROTEIN 214"/>
    <property type="match status" value="1"/>
</dbReference>
<reference evidence="3" key="1">
    <citation type="submission" date="2025-08" db="UniProtKB">
        <authorList>
            <consortium name="RefSeq"/>
        </authorList>
    </citation>
    <scope>IDENTIFICATION</scope>
    <source>
        <tissue evidence="3">Leaves</tissue>
    </source>
</reference>
<feature type="region of interest" description="Disordered" evidence="1">
    <location>
        <begin position="1"/>
        <end position="130"/>
    </location>
</feature>
<name>A0A2I4DIX5_JUGRE</name>
<dbReference type="PANTHER" id="PTHR13448:SF14">
    <property type="entry name" value="F26K24.17 PROTEIN"/>
    <property type="match status" value="1"/>
</dbReference>
<dbReference type="FunCoup" id="A0A2I4DIX5">
    <property type="interactions" value="3565"/>
</dbReference>
<protein>
    <submittedName>
        <fullName evidence="3">Uncharacterized protein LOC108980590 isoform X2</fullName>
    </submittedName>
</protein>
<sequence>MEEKHVAFDSSSKDDNEAPINSDHGWQKVTYAKRLRKTKPSDSVTNHNKTIPNGALGGADNVFRSLEQQSEDRRRRILEAQRAAAIEDAPVRSKHRTHDEDAEDSEAEGVLEDGKVDDAKKVKPKKPKKPKVTVAEAATKIDADHLSAFIADISIPISHISKTVYKTSIDWINELSLEALGSFVLWSLDSIFADLVSQQAGAKGSKRGGPQVSSKSQVAMFVVVAMVLQRKPDVLVNLLPTLRETSKYQGQDKLPVIIWMIAQSCQGDLAVGLNAWACNLLPLVSGKSCNTQSRDLVLQLVERILSAQKARSILVNGAVKKGERLMPPSALEILMRVTFPASSARVKATERFEVLYPTLKEVALAGSPGSKAMKQVSQQISSFSVKMAGESTTELSKEATDIFIWCLTQNANCFKQWDEVYEDNLEASVAILKKISEEWKEHSVKLSPLDPLREALKSFRNKNEEALTSGSDAARHALFKDADKYCKSVLGRVSHGHWCMRVGIAALLVPLLLVLLSNMESSDWRKLSVVFSSQQSF</sequence>